<dbReference type="RefSeq" id="WP_164694412.1">
    <property type="nucleotide sequence ID" value="NZ_JAAIKB010000003.1"/>
</dbReference>
<dbReference type="GO" id="GO:0042907">
    <property type="term" value="F:xanthine transmembrane transporter activity"/>
    <property type="evidence" value="ECO:0007669"/>
    <property type="project" value="TreeGrafter"/>
</dbReference>
<evidence type="ECO:0000256" key="3">
    <source>
        <dbReference type="ARBA" id="ARBA00022448"/>
    </source>
</evidence>
<sequence length="576" mass="58999">MSTPAPPAWLARLPRFARGDRATQRPAHIEHGVEDRPGAAQTAALAAQQIGIQSIYLILPGLVGAQFGLLPLEVLNFVGLSVAAIAIAGLLQALPRGPIGSGYPIASIPTPVFVAVYLAATPGASLAAVGAAALLTGLIGVVLAGTLRRLQKVVPTEVAGVVVLLIGVSLLPRAFGAMGTTGEQSALAAVTLVVMMGVALKGGPLARFAVLVGAAAGTLTALAYGLGLADASVLDAAPWFAVPRPMLPAFGGFDAAVLLPPFIVALLACFASWTGDLVAFQRAADGGWRRPDTPPIRRGLLAHSLALGLAGLAGAMPPGSSSACVGLTISTRILARRVALWGSGALLVLACCPKLLAVALAIPDPVKAAMLLYVCCFMIAAGCQLMGSRMLDTRRTFTVGLGIAIGLATLLEVPVMQRMLPPMLMAPVTAGALAAILLNLLTAPLVAQRASFAMTPGANQALMDEVEALGGAWGARRETMAHIGHALLELSELLAERGVAEARVQAHYATDRILVTAAWAGAALPRPAARPSAEDLEGPAAAQEAFALWLATRQAETVDQRPLPDGGQELRLTFAD</sequence>
<evidence type="ECO:0000313" key="8">
    <source>
        <dbReference type="EMBL" id="NGM20532.1"/>
    </source>
</evidence>
<feature type="transmembrane region" description="Helical" evidence="7">
    <location>
        <begin position="74"/>
        <end position="94"/>
    </location>
</feature>
<dbReference type="EMBL" id="JAAIKB010000003">
    <property type="protein sequence ID" value="NGM20532.1"/>
    <property type="molecule type" value="Genomic_DNA"/>
</dbReference>
<evidence type="ECO:0000256" key="4">
    <source>
        <dbReference type="ARBA" id="ARBA00022692"/>
    </source>
</evidence>
<comment type="caution">
    <text evidence="8">The sequence shown here is derived from an EMBL/GenBank/DDBJ whole genome shotgun (WGS) entry which is preliminary data.</text>
</comment>
<accession>A0A6M1LK51</accession>
<evidence type="ECO:0008006" key="10">
    <source>
        <dbReference type="Google" id="ProtNLM"/>
    </source>
</evidence>
<evidence type="ECO:0000256" key="1">
    <source>
        <dbReference type="ARBA" id="ARBA00004141"/>
    </source>
</evidence>
<feature type="transmembrane region" description="Helical" evidence="7">
    <location>
        <begin position="249"/>
        <end position="273"/>
    </location>
</feature>
<organism evidence="8 9">
    <name type="scientific">Falsiroseomonas algicola</name>
    <dbReference type="NCBI Taxonomy" id="2716930"/>
    <lineage>
        <taxon>Bacteria</taxon>
        <taxon>Pseudomonadati</taxon>
        <taxon>Pseudomonadota</taxon>
        <taxon>Alphaproteobacteria</taxon>
        <taxon>Acetobacterales</taxon>
        <taxon>Roseomonadaceae</taxon>
        <taxon>Falsiroseomonas</taxon>
    </lineage>
</organism>
<dbReference type="PANTHER" id="PTHR42810:SF4">
    <property type="entry name" value="URIC ACID TRANSPORTER UACT"/>
    <property type="match status" value="1"/>
</dbReference>
<keyword evidence="6 7" id="KW-0472">Membrane</keyword>
<feature type="transmembrane region" description="Helical" evidence="7">
    <location>
        <begin position="126"/>
        <end position="146"/>
    </location>
</feature>
<feature type="transmembrane region" description="Helical" evidence="7">
    <location>
        <begin position="101"/>
        <end position="120"/>
    </location>
</feature>
<protein>
    <recommendedName>
        <fullName evidence="10">Xanthine/uracil permease</fullName>
    </recommendedName>
</protein>
<keyword evidence="3" id="KW-0813">Transport</keyword>
<reference evidence="8 9" key="1">
    <citation type="submission" date="2020-03" db="EMBL/GenBank/DDBJ databases">
        <title>Roseomonas stagni sp. nov., isolated from pond water in Japan.</title>
        <authorList>
            <person name="Furuhata K."/>
            <person name="Miyamoto H."/>
            <person name="Goto K."/>
        </authorList>
    </citation>
    <scope>NUCLEOTIDE SEQUENCE [LARGE SCALE GENOMIC DNA]</scope>
    <source>
        <strain evidence="8 9">PeD5</strain>
    </source>
</reference>
<feature type="transmembrane region" description="Helical" evidence="7">
    <location>
        <begin position="423"/>
        <end position="447"/>
    </location>
</feature>
<feature type="transmembrane region" description="Helical" evidence="7">
    <location>
        <begin position="338"/>
        <end position="362"/>
    </location>
</feature>
<name>A0A6M1LK51_9PROT</name>
<feature type="transmembrane region" description="Helical" evidence="7">
    <location>
        <begin position="368"/>
        <end position="387"/>
    </location>
</feature>
<keyword evidence="4 7" id="KW-0812">Transmembrane</keyword>
<evidence type="ECO:0000256" key="7">
    <source>
        <dbReference type="SAM" id="Phobius"/>
    </source>
</evidence>
<evidence type="ECO:0000256" key="5">
    <source>
        <dbReference type="ARBA" id="ARBA00022989"/>
    </source>
</evidence>
<dbReference type="PANTHER" id="PTHR42810">
    <property type="entry name" value="PURINE PERMEASE C1399.01C-RELATED"/>
    <property type="match status" value="1"/>
</dbReference>
<comment type="similarity">
    <text evidence="2">Belongs to the nucleobase:cation symporter-2 (NCS2) (TC 2.A.40) family.</text>
</comment>
<feature type="transmembrane region" description="Helical" evidence="7">
    <location>
        <begin position="399"/>
        <end position="417"/>
    </location>
</feature>
<evidence type="ECO:0000313" key="9">
    <source>
        <dbReference type="Proteomes" id="UP000475385"/>
    </source>
</evidence>
<feature type="transmembrane region" description="Helical" evidence="7">
    <location>
        <begin position="208"/>
        <end position="229"/>
    </location>
</feature>
<dbReference type="Pfam" id="PF00860">
    <property type="entry name" value="Xan_ur_permease"/>
    <property type="match status" value="1"/>
</dbReference>
<feature type="transmembrane region" description="Helical" evidence="7">
    <location>
        <begin position="158"/>
        <end position="178"/>
    </location>
</feature>
<evidence type="ECO:0000256" key="2">
    <source>
        <dbReference type="ARBA" id="ARBA00008821"/>
    </source>
</evidence>
<evidence type="ECO:0000256" key="6">
    <source>
        <dbReference type="ARBA" id="ARBA00023136"/>
    </source>
</evidence>
<dbReference type="InterPro" id="IPR006043">
    <property type="entry name" value="NCS2"/>
</dbReference>
<dbReference type="AlphaFoldDB" id="A0A6M1LK51"/>
<keyword evidence="9" id="KW-1185">Reference proteome</keyword>
<gene>
    <name evidence="8" type="ORF">G3576_10940</name>
</gene>
<comment type="subcellular location">
    <subcellularLocation>
        <location evidence="1">Membrane</location>
        <topology evidence="1">Multi-pass membrane protein</topology>
    </subcellularLocation>
</comment>
<dbReference type="Proteomes" id="UP000475385">
    <property type="component" value="Unassembled WGS sequence"/>
</dbReference>
<proteinExistence type="inferred from homology"/>
<dbReference type="GO" id="GO:0005886">
    <property type="term" value="C:plasma membrane"/>
    <property type="evidence" value="ECO:0007669"/>
    <property type="project" value="TreeGrafter"/>
</dbReference>
<feature type="transmembrane region" description="Helical" evidence="7">
    <location>
        <begin position="184"/>
        <end position="201"/>
    </location>
</feature>
<keyword evidence="5 7" id="KW-1133">Transmembrane helix</keyword>